<gene>
    <name evidence="1" type="ORF">HAX54_034814</name>
</gene>
<keyword evidence="2" id="KW-1185">Reference proteome</keyword>
<proteinExistence type="predicted"/>
<dbReference type="EMBL" id="JACEIK010004501">
    <property type="protein sequence ID" value="MCD9645688.1"/>
    <property type="molecule type" value="Genomic_DNA"/>
</dbReference>
<dbReference type="Proteomes" id="UP000823775">
    <property type="component" value="Unassembled WGS sequence"/>
</dbReference>
<reference evidence="1 2" key="1">
    <citation type="journal article" date="2021" name="BMC Genomics">
        <title>Datura genome reveals duplications of psychoactive alkaloid biosynthetic genes and high mutation rate following tissue culture.</title>
        <authorList>
            <person name="Rajewski A."/>
            <person name="Carter-House D."/>
            <person name="Stajich J."/>
            <person name="Litt A."/>
        </authorList>
    </citation>
    <scope>NUCLEOTIDE SEQUENCE [LARGE SCALE GENOMIC DNA]</scope>
    <source>
        <strain evidence="1">AR-01</strain>
    </source>
</reference>
<evidence type="ECO:0000313" key="1">
    <source>
        <dbReference type="EMBL" id="MCD9645688.1"/>
    </source>
</evidence>
<comment type="caution">
    <text evidence="1">The sequence shown here is derived from an EMBL/GenBank/DDBJ whole genome shotgun (WGS) entry which is preliminary data.</text>
</comment>
<sequence length="118" mass="13574">MIFNVNKVSDNECAWVTIVYAKSNYNELMDTNFFGNYFTWCNRRGRKSYMFTQADTIDDSGMGILKYLERKITVLDNHSPEMNPSEEEIKNIIYSMDLNSPAGPVVTVSISFNAPEQH</sequence>
<evidence type="ECO:0000313" key="2">
    <source>
        <dbReference type="Proteomes" id="UP000823775"/>
    </source>
</evidence>
<name>A0ABS8VEH7_DATST</name>
<accession>A0ABS8VEH7</accession>
<protein>
    <submittedName>
        <fullName evidence="1">Uncharacterized protein</fullName>
    </submittedName>
</protein>
<organism evidence="1 2">
    <name type="scientific">Datura stramonium</name>
    <name type="common">Jimsonweed</name>
    <name type="synonym">Common thornapple</name>
    <dbReference type="NCBI Taxonomy" id="4076"/>
    <lineage>
        <taxon>Eukaryota</taxon>
        <taxon>Viridiplantae</taxon>
        <taxon>Streptophyta</taxon>
        <taxon>Embryophyta</taxon>
        <taxon>Tracheophyta</taxon>
        <taxon>Spermatophyta</taxon>
        <taxon>Magnoliopsida</taxon>
        <taxon>eudicotyledons</taxon>
        <taxon>Gunneridae</taxon>
        <taxon>Pentapetalae</taxon>
        <taxon>asterids</taxon>
        <taxon>lamiids</taxon>
        <taxon>Solanales</taxon>
        <taxon>Solanaceae</taxon>
        <taxon>Solanoideae</taxon>
        <taxon>Datureae</taxon>
        <taxon>Datura</taxon>
    </lineage>
</organism>